<protein>
    <submittedName>
        <fullName evidence="1">Uncharacterized protein</fullName>
    </submittedName>
</protein>
<reference evidence="1 2" key="1">
    <citation type="submission" date="2020-08" db="EMBL/GenBank/DDBJ databases">
        <title>Genomic Encyclopedia of Type Strains, Phase IV (KMG-IV): sequencing the most valuable type-strain genomes for metagenomic binning, comparative biology and taxonomic classification.</title>
        <authorList>
            <person name="Goeker M."/>
        </authorList>
    </citation>
    <scope>NUCLEOTIDE SEQUENCE [LARGE SCALE GENOMIC DNA]</scope>
    <source>
        <strain evidence="1 2">DSM 26723</strain>
    </source>
</reference>
<dbReference type="Proteomes" id="UP000588068">
    <property type="component" value="Unassembled WGS sequence"/>
</dbReference>
<evidence type="ECO:0000313" key="1">
    <source>
        <dbReference type="EMBL" id="MBB6092417.1"/>
    </source>
</evidence>
<keyword evidence="2" id="KW-1185">Reference proteome</keyword>
<dbReference type="EMBL" id="JACHHZ010000001">
    <property type="protein sequence ID" value="MBB6092417.1"/>
    <property type="molecule type" value="Genomic_DNA"/>
</dbReference>
<sequence>MTGRKILDGLFVLLVIAIGVAFAAELLYQSSSNYWSCDSSVPSNFAQSAALDDARSRWADVCLNSQRVCTFSIQAESDGTVRISLYLSEKHPATGCIYKGQDADVFVYSREGKFLRTDEAPFG</sequence>
<dbReference type="AlphaFoldDB" id="A0A841HHH9"/>
<accession>A0A841HHH9</accession>
<proteinExistence type="predicted"/>
<name>A0A841HHH9_9GAMM</name>
<evidence type="ECO:0000313" key="2">
    <source>
        <dbReference type="Proteomes" id="UP000588068"/>
    </source>
</evidence>
<comment type="caution">
    <text evidence="1">The sequence shown here is derived from an EMBL/GenBank/DDBJ whole genome shotgun (WGS) entry which is preliminary data.</text>
</comment>
<organism evidence="1 2">
    <name type="scientific">Povalibacter uvarum</name>
    <dbReference type="NCBI Taxonomy" id="732238"/>
    <lineage>
        <taxon>Bacteria</taxon>
        <taxon>Pseudomonadati</taxon>
        <taxon>Pseudomonadota</taxon>
        <taxon>Gammaproteobacteria</taxon>
        <taxon>Steroidobacterales</taxon>
        <taxon>Steroidobacteraceae</taxon>
        <taxon>Povalibacter</taxon>
    </lineage>
</organism>
<gene>
    <name evidence="1" type="ORF">HNQ60_001263</name>
</gene>